<dbReference type="AlphaFoldDB" id="A0A5D6WGZ9"/>
<protein>
    <submittedName>
        <fullName evidence="2">CbrC family protein</fullName>
    </submittedName>
</protein>
<evidence type="ECO:0000313" key="2">
    <source>
        <dbReference type="EMBL" id="TYZ27067.1"/>
    </source>
</evidence>
<accession>A0A5D6WGZ9</accession>
<dbReference type="EMBL" id="VTOZ01000033">
    <property type="protein sequence ID" value="TYZ27067.1"/>
    <property type="molecule type" value="Genomic_DNA"/>
</dbReference>
<name>A0A5D6WGZ9_9FIRM</name>
<organism evidence="2 3">
    <name type="scientific">Selenomonas caprae</name>
    <dbReference type="NCBI Taxonomy" id="2606905"/>
    <lineage>
        <taxon>Bacteria</taxon>
        <taxon>Bacillati</taxon>
        <taxon>Bacillota</taxon>
        <taxon>Negativicutes</taxon>
        <taxon>Selenomonadales</taxon>
        <taxon>Selenomonadaceae</taxon>
        <taxon>Selenomonas</taxon>
    </lineage>
</organism>
<dbReference type="Proteomes" id="UP000322783">
    <property type="component" value="Unassembled WGS sequence"/>
</dbReference>
<keyword evidence="3" id="KW-1185">Reference proteome</keyword>
<comment type="similarity">
    <text evidence="1">Belongs to the UPF0167 family.</text>
</comment>
<evidence type="ECO:0000313" key="3">
    <source>
        <dbReference type="Proteomes" id="UP000322783"/>
    </source>
</evidence>
<comment type="caution">
    <text evidence="2">The sequence shown here is derived from an EMBL/GenBank/DDBJ whole genome shotgun (WGS) entry which is preliminary data.</text>
</comment>
<dbReference type="InterPro" id="IPR005363">
    <property type="entry name" value="UPF0167"/>
</dbReference>
<sequence>MDDINELDELGCKEELFQEYVQCKNSHPLDFVRKYLHRDWDVRGYLFQCIYCGKYHLWVDVDWQQISIRQRRQAGRRRLRRAAMRARRIATPDKLLAQK</sequence>
<reference evidence="2 3" key="1">
    <citation type="submission" date="2019-08" db="EMBL/GenBank/DDBJ databases">
        <title>Selenomonas sp. mPRGC5 and Selenomonas sp. mPRGC8 isolated from ruminal fluid of dairy goat (Capra hircus).</title>
        <authorList>
            <person name="Poothong S."/>
            <person name="Nuengjamnong C."/>
            <person name="Tanasupawat S."/>
        </authorList>
    </citation>
    <scope>NUCLEOTIDE SEQUENCE [LARGE SCALE GENOMIC DNA]</scope>
    <source>
        <strain evidence="3">mPRGC8</strain>
    </source>
</reference>
<gene>
    <name evidence="2" type="ORF">FZ041_12655</name>
</gene>
<evidence type="ECO:0000256" key="1">
    <source>
        <dbReference type="ARBA" id="ARBA00008525"/>
    </source>
</evidence>
<dbReference type="Pfam" id="PF03691">
    <property type="entry name" value="UPF0167"/>
    <property type="match status" value="1"/>
</dbReference>
<proteinExistence type="inferred from homology"/>